<dbReference type="AlphaFoldDB" id="A0A2S1RCB5"/>
<dbReference type="Proteomes" id="UP000244928">
    <property type="component" value="Chromosome"/>
</dbReference>
<dbReference type="InterPro" id="IPR024516">
    <property type="entry name" value="Mce_C"/>
</dbReference>
<evidence type="ECO:0000259" key="3">
    <source>
        <dbReference type="Pfam" id="PF11887"/>
    </source>
</evidence>
<dbReference type="InterPro" id="IPR005693">
    <property type="entry name" value="Mce"/>
</dbReference>
<dbReference type="InterPro" id="IPR003399">
    <property type="entry name" value="Mce/MlaD"/>
</dbReference>
<evidence type="ECO:0000259" key="2">
    <source>
        <dbReference type="Pfam" id="PF02470"/>
    </source>
</evidence>
<keyword evidence="1" id="KW-1133">Transmembrane helix</keyword>
<reference evidence="4 5" key="1">
    <citation type="submission" date="2016-04" db="EMBL/GenBank/DDBJ databases">
        <title>Complete genome sequence of Dietzia lutea YIM 80766T, a strain isolated from desert soil in Egypt.</title>
        <authorList>
            <person name="Zhao J."/>
            <person name="Hu B."/>
            <person name="Geng S."/>
            <person name="Nie Y."/>
            <person name="Tang Y."/>
        </authorList>
    </citation>
    <scope>NUCLEOTIDE SEQUENCE [LARGE SCALE GENOMIC DNA]</scope>
    <source>
        <strain evidence="4 5">YIM 80766</strain>
    </source>
</reference>
<dbReference type="RefSeq" id="WP_108849258.1">
    <property type="nucleotide sequence ID" value="NZ_CP015449.1"/>
</dbReference>
<dbReference type="Pfam" id="PF02470">
    <property type="entry name" value="MlaD"/>
    <property type="match status" value="1"/>
</dbReference>
<dbReference type="PANTHER" id="PTHR33371">
    <property type="entry name" value="INTERMEMBRANE PHOSPHOLIPID TRANSPORT SYSTEM BINDING PROTEIN MLAD-RELATED"/>
    <property type="match status" value="1"/>
</dbReference>
<feature type="domain" description="Mammalian cell entry C-terminal" evidence="3">
    <location>
        <begin position="132"/>
        <end position="305"/>
    </location>
</feature>
<dbReference type="KEGG" id="dlu:A6035_11920"/>
<dbReference type="PANTHER" id="PTHR33371:SF18">
    <property type="entry name" value="MCE-FAMILY PROTEIN MCE3C"/>
    <property type="match status" value="1"/>
</dbReference>
<keyword evidence="1" id="KW-0812">Transmembrane</keyword>
<name>A0A2S1RCB5_9ACTN</name>
<evidence type="ECO:0000256" key="1">
    <source>
        <dbReference type="SAM" id="Phobius"/>
    </source>
</evidence>
<dbReference type="EMBL" id="CP015449">
    <property type="protein sequence ID" value="AWH93949.1"/>
    <property type="molecule type" value="Genomic_DNA"/>
</dbReference>
<keyword evidence="1" id="KW-0472">Membrane</keyword>
<sequence length="362" mass="38539">MRNPVRLRERARPRNPVRLRERNPLIVGVIGSVVIALVVLGALNLRSLPGVDRTEGYTARFVDTGGLGVGDPVRIAGKDAGRVTDIRIDGDAVRIEFTVDDRIGLGSDTRAEIATATALGARELRVLPAGPGRLDSGAVLDVDRTTAPYDLAETLGRLGRTGEEIDMEQLAVALETVSSTLGEAPEHVDAAIDGVGRLSASIVERDAALRELFADAETLSALLARRGEEIDTLLRDARVLLAALREEQESLETLAGTLRSFTVQIRGLISDHDRTLAPTLERVKGLQELVLEHREGLALAIQRLGPYATELGEAVASGPFFNSYIQNLLPVEIIEPALNDALTRAGVGVPPAPAAPPAGGPR</sequence>
<proteinExistence type="predicted"/>
<evidence type="ECO:0000313" key="5">
    <source>
        <dbReference type="Proteomes" id="UP000244928"/>
    </source>
</evidence>
<feature type="transmembrane region" description="Helical" evidence="1">
    <location>
        <begin position="24"/>
        <end position="43"/>
    </location>
</feature>
<dbReference type="NCBIfam" id="TIGR00996">
    <property type="entry name" value="Mtu_fam_mce"/>
    <property type="match status" value="1"/>
</dbReference>
<dbReference type="Pfam" id="PF11887">
    <property type="entry name" value="Mce4_CUP1"/>
    <property type="match status" value="1"/>
</dbReference>
<gene>
    <name evidence="4" type="ORF">A6035_11920</name>
</gene>
<organism evidence="4 5">
    <name type="scientific">Dietzia lutea</name>
    <dbReference type="NCBI Taxonomy" id="546160"/>
    <lineage>
        <taxon>Bacteria</taxon>
        <taxon>Bacillati</taxon>
        <taxon>Actinomycetota</taxon>
        <taxon>Actinomycetes</taxon>
        <taxon>Mycobacteriales</taxon>
        <taxon>Dietziaceae</taxon>
        <taxon>Dietzia</taxon>
    </lineage>
</organism>
<dbReference type="OrthoDB" id="5241191at2"/>
<accession>A0A2S1RCB5</accession>
<dbReference type="GO" id="GO:0005576">
    <property type="term" value="C:extracellular region"/>
    <property type="evidence" value="ECO:0007669"/>
    <property type="project" value="TreeGrafter"/>
</dbReference>
<dbReference type="InterPro" id="IPR052336">
    <property type="entry name" value="MlaD_Phospholipid_Transporter"/>
</dbReference>
<evidence type="ECO:0000313" key="4">
    <source>
        <dbReference type="EMBL" id="AWH93949.1"/>
    </source>
</evidence>
<feature type="domain" description="Mce/MlaD" evidence="2">
    <location>
        <begin position="55"/>
        <end position="127"/>
    </location>
</feature>
<keyword evidence="5" id="KW-1185">Reference proteome</keyword>
<protein>
    <submittedName>
        <fullName evidence="4">Mammalian cell entry protein</fullName>
    </submittedName>
</protein>
<dbReference type="PRINTS" id="PR01782">
    <property type="entry name" value="MCEVIRFACTOR"/>
</dbReference>